<dbReference type="InterPro" id="IPR043128">
    <property type="entry name" value="Rev_trsase/Diguanyl_cyclase"/>
</dbReference>
<dbReference type="InterPro" id="IPR056924">
    <property type="entry name" value="SH3_Tf2-1"/>
</dbReference>
<dbReference type="SMART" id="SM00343">
    <property type="entry name" value="ZnF_C2HC"/>
    <property type="match status" value="1"/>
</dbReference>
<dbReference type="GO" id="GO:0003676">
    <property type="term" value="F:nucleic acid binding"/>
    <property type="evidence" value="ECO:0007669"/>
    <property type="project" value="InterPro"/>
</dbReference>
<sequence>MLLLLLGARDVLKGGPYVRRQARRAPVDDADMPPLEDADDEQSAVVGDLLVARRVLNVQVKEEESRQRENLFHTRCFVNNKVCSVIIDGGSCTNVASTYLVEKLALTTLKHPHPYRLQWLNECGEIKVTRQVLVALSIGKYEDEVLCDVVPMHACHLLLGRPWQYDKRAKHDGFTNRYSFTHKGQPIILVPLTPKQEFEDVLPEEVPYGLPPIRGIEHQIDFIPGASIPNRPPYRSNPEETKELQRQVGELLEKGYVRESMSPCAVPVLLVPKKDGTWRMCVDCRAINNITVKYRHPIPRLDDMLDELHGSCVFTKIDLKSGYHQIRMKEGDEWKTAFKTKYGLYEWFVMPFGLTNAPSTFMRLMNHVLRAFIGRFVVVYFDDILIYSKNLEEHVMHLKSVLEILRKEKLFANLKKCTFCTDKLVFLGFVVSKRGIEVDEEKVKAIQEWPTPTTISQVWSFHGLASFYRWFVRDFSSLASPLTEVIKKNVPFKWGKEQEKAFNLIKEKLTNAPLLVLPNFAKTFEIECDASGIGIGAVLMQEGHPVAYFSEKLSGAALNYPTYDKEMYALVRALENWQHYLWPKEFVIHTDHESLKHLKGQQRLNRRHAKWVEFIETFPYVIRYKQGKENVVADALSRRTKRGRDSVFVVVGRFSKMAHFIACHKTDDASHIADLFFKEIVRLHGMPRTIVSDRDAKFFSYFWKTLWGKLGTKLLFSTTCHPQTDGQTEVVNRTLSSLLRAIIKKNLKTWEDCLPHVEFAYNRSIHSATNFSPFEMVYGFNPLSPLDLTSLPLSERVNLDGKKKAEFVKIIHEKARLNIERRTKQYVQQANKGRKKVVFEPGDWVWLHLRKDRFLEKRRSKLLPRGDGPFQIVERINDNAYKLDLPGEYNISATFNVSDLSLFDLGQLLEQDPRRSKKHLLQEFEHVFPKEMPNELPPIRDIEHQIEFVPGADIPNRPAYKSNPEETKELQRQVEDLMSKGVREGEHEPMCSTSATSAKEGRDVEDSLDEHVDYLHCVLAVLRKEKLNANLKKCSFYLDKVVFLGYVVSAKGIAVDEEKVKAVKEWPTTKSITEEKRSIAYFSEKLNGAALNYQTYDKELYALVGALETWQHYLWPKEFVIHTDHEPLKHLKGQVNERSSLDGQKKAEMVKKLHESVQQHIEKKTEQYANKANKGRRRVIFEPGDWVWVHMRKERFPAHRKTKLHPRGDGPFQILEKINDNAYKVDLLGEDSWSNPFEERGNDGNQGGPSLKDPLLVPDGPITRSRPKKIKEAMQGLVQSTWDEASKSPTIKVACEKAAFGKFYRLDGYLFRENRLCVPNSSMRELLVREAHGGGRPNLESYHMAYTLLCLYLVQPWVDISMDFVLGLPRSRKGRDSIFVVVDRFSKMAHFISCHKTDDATHIADLFFREIVRLHGVPRSIVSDRDVKFLSYFWKVLWGKLGTKLLFSTTCHPQTDGQTEVVNRTLSTLLRTIIQKNLKNWEDCLPFIEFAYNRSVHSTTDFSPFEIVYGFNPLTPLDLLPLPVNEMTSLDGQKKAEMVQKLHASVRQHIEKKNEQYANKANKGRRQVIFEPGDWVWVHMRNDGNQGGPSLKDPLQVPDGPITRSRAKKIKEAMQGLVQSTWDEASKSPTIKVGKSFVAFLQPLWRSSFVIWVLEAGIPFRGFISFGIRARFPISTLRCLIRVTHHLKGKADNSSFVLQAMQQQFERLNFVLGEVRDRMDLQDAAIRNLQGGRDRRRRERRVENEYENEGDGEDEEDLASEVGSGRHRRVRRERGHEWNPGGRDGVDRSLGNIKMKIPSFQGRTDPEVIEFTDYAIIWWDQLVTNRRRNTERPVETWGELKALMRRRFVPSHFYRDLYQRLQNLTQGSRSVEDYHKEMEVAMIRANVEEDREATMARFLSGLNRDIANVIELQHYVEIEDMVHMAMKVERQLKRKGTARYTSVSNTTWKSKWDRNDSAEAKRKTEPPKGKDEGTSNKPKVESQPSRNRDIKCFKCLGSGHIASQCPNRRVMIMRDNGEVMTESESLVARRALNTHIKVDDAEQQRENIFHTRCHVNNKWLNDCGEVRVDRQVLVTFSIGKYLDEVLCDVVPMHAGHILLGRPWQYDRRVTHDGFKNMYSFEFEDVFPEEMPNELPPIRGIEHQIDFVPGAAIPNRPAYRSNPEETKELQRQVEDLMSKGYVRESMSPCAVPVLLVPKKDGTWRMCVDCRAINNITVKYRHPIPRLDDMLDELHGSCIFSKIDLKSGYHQIRMKEGDEWKTAFKTKYGLYEWLVMPFGLTNAPSTFMRLMNHVLRAFIGKFVVVYFDDILVYSKDLNEHIEHLRYVFDVLKCEKLYANFKKCNFCMEKVVFLGYVVTTTGIEVDEEKVKAIKEWPTPKSITEVRSFHGLASFYRRFVKDFSTLAAPLTEIIKKNVGFHWGADQDNAFATIKERLCSAPVLALPNFNKAFEIECDASGIGIGAVLMQDRRPIAFFSEKLSGASLKYPTYDKELYALVRALETWQHYLWPREFVIHTDHESLKHLKGQGKLNQRHARWLEYIETFPYVIRYKQGKENIVADALSRRYVLLTSMSAKLLGFEYVKDMYADDADFSNVYKACDKTAFGKFYKHDGYLFKESKLCVPSCSMRELLVREAHGGGLMGHFGVKKTLDILHEHFFWPKMKKDVNRICGRCITCRKAKSKVLPHGLYTPLPVPSEPWVDISMDFVLGLPRTKRGRDSIFVVVDRFSKMAHFIPCHKTDDATNIADLFFREIVRLHGVPRSIVSDRDVKFLSYFWKVLWGKLGTKLLFSTTCHPQTDGQTEVVNRTLTQLLRTVVHKNLKTWEDCLPFIEFAYNRAMHSTTSYSPFEIVYGFNPLTPLDLMPLPIDGRSSLDGQKKAELVKSLHERVRLQISQKNERVASQANKGRRRVIFEPGDWVWVHMRKERFPAHRKTKLHPRGDGPFQILEKINDNAYKVDLPGEYKVSATFNVSDLSPFDVGEDSWSNPFEERGNDGNQGGPSLKDPLQVPDGPITRSRAKKIKEAMQGLVQSTWDEASKSPTIKVGKSQPLWRSSFVIWVLEAGIPFRGFVSRKERFPARRRSKLHPRGDGPFQVLERINDNAYKLDLPGDDSRSNPFEERGNDENQQALLKDPLHVPVGPITRARSKKIKEALNGLIQDIWADSTTGHSKLGPKEDEGVINLIQATDGADHA</sequence>
<evidence type="ECO:0000259" key="12">
    <source>
        <dbReference type="PROSITE" id="PS50994"/>
    </source>
</evidence>
<dbReference type="InterPro" id="IPR021109">
    <property type="entry name" value="Peptidase_aspartic_dom_sf"/>
</dbReference>
<dbReference type="CDD" id="cd09274">
    <property type="entry name" value="RNase_HI_RT_Ty3"/>
    <property type="match status" value="2"/>
</dbReference>
<feature type="domain" description="Reverse transcriptase" evidence="11">
    <location>
        <begin position="252"/>
        <end position="431"/>
    </location>
</feature>
<dbReference type="InterPro" id="IPR036875">
    <property type="entry name" value="Znf_CCHC_sf"/>
</dbReference>
<dbReference type="FunFam" id="3.30.420.10:FF:000032">
    <property type="entry name" value="Retrovirus-related Pol polyprotein from transposon 297-like Protein"/>
    <property type="match status" value="3"/>
</dbReference>
<protein>
    <recommendedName>
        <fullName evidence="1">RNA-directed DNA polymerase</fullName>
        <ecNumber evidence="1">2.7.7.49</ecNumber>
    </recommendedName>
</protein>
<dbReference type="PROSITE" id="PS50994">
    <property type="entry name" value="INTEGRASE"/>
    <property type="match status" value="3"/>
</dbReference>
<dbReference type="CDD" id="cd01647">
    <property type="entry name" value="RT_LTR"/>
    <property type="match status" value="2"/>
</dbReference>
<dbReference type="GO" id="GO:0015074">
    <property type="term" value="P:DNA integration"/>
    <property type="evidence" value="ECO:0007669"/>
    <property type="project" value="InterPro"/>
</dbReference>
<evidence type="ECO:0000259" key="11">
    <source>
        <dbReference type="PROSITE" id="PS50878"/>
    </source>
</evidence>
<evidence type="ECO:0000256" key="2">
    <source>
        <dbReference type="ARBA" id="ARBA00022679"/>
    </source>
</evidence>
<dbReference type="Gene3D" id="3.30.420.10">
    <property type="entry name" value="Ribonuclease H-like superfamily/Ribonuclease H"/>
    <property type="match status" value="3"/>
</dbReference>
<evidence type="ECO:0000256" key="6">
    <source>
        <dbReference type="ARBA" id="ARBA00022801"/>
    </source>
</evidence>
<dbReference type="EMBL" id="OIVN01003017">
    <property type="protein sequence ID" value="SPD08226.1"/>
    <property type="molecule type" value="Genomic_DNA"/>
</dbReference>
<dbReference type="GO" id="GO:0004519">
    <property type="term" value="F:endonuclease activity"/>
    <property type="evidence" value="ECO:0007669"/>
    <property type="project" value="UniProtKB-KW"/>
</dbReference>
<feature type="domain" description="Integrase catalytic" evidence="12">
    <location>
        <begin position="615"/>
        <end position="781"/>
    </location>
</feature>
<gene>
    <name evidence="13" type="ORF">FSB_LOCUS36108</name>
</gene>
<keyword evidence="4" id="KW-0540">Nuclease</keyword>
<keyword evidence="8" id="KW-0479">Metal-binding</keyword>
<proteinExistence type="predicted"/>
<dbReference type="PANTHER" id="PTHR35046:SF9">
    <property type="entry name" value="RNA-DIRECTED DNA POLYMERASE"/>
    <property type="match status" value="1"/>
</dbReference>
<dbReference type="Gene3D" id="3.10.10.10">
    <property type="entry name" value="HIV Type 1 Reverse Transcriptase, subunit A, domain 1"/>
    <property type="match status" value="2"/>
</dbReference>
<dbReference type="SUPFAM" id="SSF57756">
    <property type="entry name" value="Retrovirus zinc finger-like domains"/>
    <property type="match status" value="1"/>
</dbReference>
<dbReference type="InterPro" id="IPR001584">
    <property type="entry name" value="Integrase_cat-core"/>
</dbReference>
<feature type="domain" description="Integrase catalytic" evidence="12">
    <location>
        <begin position="1352"/>
        <end position="1512"/>
    </location>
</feature>
<feature type="region of interest" description="Disordered" evidence="9">
    <location>
        <begin position="3103"/>
        <end position="3126"/>
    </location>
</feature>
<accession>A0A2N9H149</accession>
<evidence type="ECO:0000256" key="7">
    <source>
        <dbReference type="ARBA" id="ARBA00022918"/>
    </source>
</evidence>
<dbReference type="InterPro" id="IPR001878">
    <property type="entry name" value="Znf_CCHC"/>
</dbReference>
<dbReference type="Pfam" id="PF17917">
    <property type="entry name" value="RT_RNaseH"/>
    <property type="match status" value="3"/>
</dbReference>
<evidence type="ECO:0000313" key="13">
    <source>
        <dbReference type="EMBL" id="SPD08226.1"/>
    </source>
</evidence>
<dbReference type="Gene3D" id="3.10.20.370">
    <property type="match status" value="2"/>
</dbReference>
<keyword evidence="5" id="KW-0255">Endonuclease</keyword>
<dbReference type="FunFam" id="1.10.340.70:FF:000001">
    <property type="entry name" value="Retrovirus-related Pol polyprotein from transposon gypsy-like Protein"/>
    <property type="match status" value="1"/>
</dbReference>
<dbReference type="GO" id="GO:0008270">
    <property type="term" value="F:zinc ion binding"/>
    <property type="evidence" value="ECO:0007669"/>
    <property type="project" value="UniProtKB-KW"/>
</dbReference>
<feature type="domain" description="Integrase catalytic" evidence="12">
    <location>
        <begin position="2692"/>
        <end position="2852"/>
    </location>
</feature>
<keyword evidence="6" id="KW-0378">Hydrolase</keyword>
<feature type="region of interest" description="Disordered" evidence="9">
    <location>
        <begin position="2979"/>
        <end position="3010"/>
    </location>
</feature>
<keyword evidence="8" id="KW-0862">Zinc</keyword>
<feature type="domain" description="Reverse transcriptase" evidence="11">
    <location>
        <begin position="2176"/>
        <end position="2355"/>
    </location>
</feature>
<dbReference type="FunFam" id="3.30.70.270:FF:000020">
    <property type="entry name" value="Transposon Tf2-6 polyprotein-like Protein"/>
    <property type="match status" value="2"/>
</dbReference>
<feature type="domain" description="CCHC-type" evidence="10">
    <location>
        <begin position="1991"/>
        <end position="2007"/>
    </location>
</feature>
<dbReference type="InterPro" id="IPR043502">
    <property type="entry name" value="DNA/RNA_pol_sf"/>
</dbReference>
<dbReference type="InterPro" id="IPR012337">
    <property type="entry name" value="RNaseH-like_sf"/>
</dbReference>
<dbReference type="PROSITE" id="PS50878">
    <property type="entry name" value="RT_POL"/>
    <property type="match status" value="2"/>
</dbReference>
<dbReference type="InterPro" id="IPR041588">
    <property type="entry name" value="Integrase_H2C2"/>
</dbReference>
<dbReference type="Pfam" id="PF17921">
    <property type="entry name" value="Integrase_H2C2"/>
    <property type="match status" value="1"/>
</dbReference>
<dbReference type="Pfam" id="PF03732">
    <property type="entry name" value="Retrotrans_gag"/>
    <property type="match status" value="1"/>
</dbReference>
<dbReference type="GO" id="GO:0016787">
    <property type="term" value="F:hydrolase activity"/>
    <property type="evidence" value="ECO:0007669"/>
    <property type="project" value="UniProtKB-KW"/>
</dbReference>
<evidence type="ECO:0000256" key="1">
    <source>
        <dbReference type="ARBA" id="ARBA00012493"/>
    </source>
</evidence>
<keyword evidence="3" id="KW-0548">Nucleotidyltransferase</keyword>
<evidence type="ECO:0000256" key="8">
    <source>
        <dbReference type="PROSITE-ProRule" id="PRU00047"/>
    </source>
</evidence>
<keyword evidence="2" id="KW-0808">Transferase</keyword>
<dbReference type="PANTHER" id="PTHR35046">
    <property type="entry name" value="ZINC KNUCKLE (CCHC-TYPE) FAMILY PROTEIN"/>
    <property type="match status" value="1"/>
</dbReference>
<dbReference type="Gene3D" id="1.10.340.70">
    <property type="match status" value="1"/>
</dbReference>
<dbReference type="PROSITE" id="PS50158">
    <property type="entry name" value="ZF_CCHC"/>
    <property type="match status" value="1"/>
</dbReference>
<dbReference type="Gene3D" id="3.30.70.270">
    <property type="match status" value="5"/>
</dbReference>
<feature type="region of interest" description="Disordered" evidence="9">
    <location>
        <begin position="1234"/>
        <end position="1264"/>
    </location>
</feature>
<evidence type="ECO:0000256" key="3">
    <source>
        <dbReference type="ARBA" id="ARBA00022695"/>
    </source>
</evidence>
<keyword evidence="7" id="KW-0695">RNA-directed DNA polymerase</keyword>
<dbReference type="EC" id="2.7.7.49" evidence="1"/>
<feature type="compositionally biased region" description="Acidic residues" evidence="9">
    <location>
        <begin position="1745"/>
        <end position="1759"/>
    </location>
</feature>
<dbReference type="GO" id="GO:0003964">
    <property type="term" value="F:RNA-directed DNA polymerase activity"/>
    <property type="evidence" value="ECO:0007669"/>
    <property type="project" value="UniProtKB-KW"/>
</dbReference>
<evidence type="ECO:0000256" key="9">
    <source>
        <dbReference type="SAM" id="MobiDB-lite"/>
    </source>
</evidence>
<name>A0A2N9H149_FAGSY</name>
<dbReference type="InterPro" id="IPR000477">
    <property type="entry name" value="RT_dom"/>
</dbReference>
<dbReference type="InterPro" id="IPR005162">
    <property type="entry name" value="Retrotrans_gag_dom"/>
</dbReference>
<dbReference type="InterPro" id="IPR036397">
    <property type="entry name" value="RNaseH_sf"/>
</dbReference>
<organism evidence="13">
    <name type="scientific">Fagus sylvatica</name>
    <name type="common">Beechnut</name>
    <dbReference type="NCBI Taxonomy" id="28930"/>
    <lineage>
        <taxon>Eukaryota</taxon>
        <taxon>Viridiplantae</taxon>
        <taxon>Streptophyta</taxon>
        <taxon>Embryophyta</taxon>
        <taxon>Tracheophyta</taxon>
        <taxon>Spermatophyta</taxon>
        <taxon>Magnoliopsida</taxon>
        <taxon>eudicotyledons</taxon>
        <taxon>Gunneridae</taxon>
        <taxon>Pentapetalae</taxon>
        <taxon>rosids</taxon>
        <taxon>fabids</taxon>
        <taxon>Fagales</taxon>
        <taxon>Fagaceae</taxon>
        <taxon>Fagus</taxon>
    </lineage>
</organism>
<dbReference type="Pfam" id="PF00078">
    <property type="entry name" value="RVT_1"/>
    <property type="match status" value="2"/>
</dbReference>
<dbReference type="SUPFAM" id="SSF56672">
    <property type="entry name" value="DNA/RNA polymerases"/>
    <property type="match status" value="3"/>
</dbReference>
<feature type="compositionally biased region" description="Basic and acidic residues" evidence="9">
    <location>
        <begin position="3107"/>
        <end position="3120"/>
    </location>
</feature>
<keyword evidence="8" id="KW-0863">Zinc-finger</keyword>
<evidence type="ECO:0000259" key="10">
    <source>
        <dbReference type="PROSITE" id="PS50158"/>
    </source>
</evidence>
<dbReference type="Pfam" id="PF24626">
    <property type="entry name" value="SH3_Tf2-1"/>
    <property type="match status" value="4"/>
</dbReference>
<feature type="region of interest" description="Disordered" evidence="9">
    <location>
        <begin position="1951"/>
        <end position="1985"/>
    </location>
</feature>
<reference evidence="13" key="1">
    <citation type="submission" date="2018-02" db="EMBL/GenBank/DDBJ databases">
        <authorList>
            <person name="Cohen D.B."/>
            <person name="Kent A.D."/>
        </authorList>
    </citation>
    <scope>NUCLEOTIDE SEQUENCE</scope>
</reference>
<feature type="region of interest" description="Disordered" evidence="9">
    <location>
        <begin position="1732"/>
        <end position="1790"/>
    </location>
</feature>
<dbReference type="Gene3D" id="4.10.60.10">
    <property type="entry name" value="Zinc finger, CCHC-type"/>
    <property type="match status" value="1"/>
</dbReference>
<evidence type="ECO:0000256" key="5">
    <source>
        <dbReference type="ARBA" id="ARBA00022759"/>
    </source>
</evidence>
<dbReference type="SUPFAM" id="SSF53098">
    <property type="entry name" value="Ribonuclease H-like"/>
    <property type="match status" value="3"/>
</dbReference>
<dbReference type="CDD" id="cd00303">
    <property type="entry name" value="retropepsin_like"/>
    <property type="match status" value="1"/>
</dbReference>
<evidence type="ECO:0000256" key="4">
    <source>
        <dbReference type="ARBA" id="ARBA00022722"/>
    </source>
</evidence>
<dbReference type="Gene3D" id="2.40.70.10">
    <property type="entry name" value="Acid Proteases"/>
    <property type="match status" value="1"/>
</dbReference>
<dbReference type="InterPro" id="IPR041373">
    <property type="entry name" value="RT_RNaseH"/>
</dbReference>